<keyword evidence="2" id="KW-0732">Signal</keyword>
<dbReference type="PANTHER" id="PTHR36933:SF1">
    <property type="entry name" value="SLL0788 PROTEIN"/>
    <property type="match status" value="1"/>
</dbReference>
<gene>
    <name evidence="4" type="ORF">Osc7112_6480</name>
</gene>
<dbReference type="AlphaFoldDB" id="K9VT09"/>
<dbReference type="RefSeq" id="WP_015211794.1">
    <property type="nucleotide sequence ID" value="NC_019763.1"/>
</dbReference>
<geneLocation type="plasmid" evidence="4 5">
    <name>pOSC7112.01</name>
</geneLocation>
<name>K9VT09_9CYAN</name>
<evidence type="ECO:0000259" key="3">
    <source>
        <dbReference type="Pfam" id="PF03713"/>
    </source>
</evidence>
<dbReference type="Gene3D" id="1.20.1260.10">
    <property type="match status" value="2"/>
</dbReference>
<keyword evidence="4" id="KW-0614">Plasmid</keyword>
<dbReference type="Proteomes" id="UP000010478">
    <property type="component" value="Plasmid pOSC7112.01"/>
</dbReference>
<accession>K9VT09</accession>
<feature type="signal peptide" evidence="2">
    <location>
        <begin position="1"/>
        <end position="27"/>
    </location>
</feature>
<dbReference type="PANTHER" id="PTHR36933">
    <property type="entry name" value="SLL0788 PROTEIN"/>
    <property type="match status" value="1"/>
</dbReference>
<evidence type="ECO:0000313" key="4">
    <source>
        <dbReference type="EMBL" id="AFZ10622.1"/>
    </source>
</evidence>
<dbReference type="OrthoDB" id="517560at2"/>
<evidence type="ECO:0000313" key="5">
    <source>
        <dbReference type="Proteomes" id="UP000010478"/>
    </source>
</evidence>
<feature type="chain" id="PRO_5003937676" description="DUF305 domain-containing protein" evidence="2">
    <location>
        <begin position="28"/>
        <end position="239"/>
    </location>
</feature>
<dbReference type="HOGENOM" id="CLU_074343_2_0_3"/>
<dbReference type="EMBL" id="CP003615">
    <property type="protein sequence ID" value="AFZ10622.1"/>
    <property type="molecule type" value="Genomic_DNA"/>
</dbReference>
<protein>
    <recommendedName>
        <fullName evidence="3">DUF305 domain-containing protein</fullName>
    </recommendedName>
</protein>
<dbReference type="KEGG" id="oni:Osc7112_6480"/>
<keyword evidence="5" id="KW-1185">Reference proteome</keyword>
<feature type="domain" description="DUF305" evidence="3">
    <location>
        <begin position="83"/>
        <end position="232"/>
    </location>
</feature>
<feature type="region of interest" description="Disordered" evidence="1">
    <location>
        <begin position="33"/>
        <end position="65"/>
    </location>
</feature>
<feature type="compositionally biased region" description="Polar residues" evidence="1">
    <location>
        <begin position="33"/>
        <end position="53"/>
    </location>
</feature>
<organism evidence="4 5">
    <name type="scientific">Phormidium nigroviride PCC 7112</name>
    <dbReference type="NCBI Taxonomy" id="179408"/>
    <lineage>
        <taxon>Bacteria</taxon>
        <taxon>Bacillati</taxon>
        <taxon>Cyanobacteriota</taxon>
        <taxon>Cyanophyceae</taxon>
        <taxon>Oscillatoriophycideae</taxon>
        <taxon>Oscillatoriales</taxon>
        <taxon>Oscillatoriaceae</taxon>
        <taxon>Phormidium</taxon>
    </lineage>
</organism>
<evidence type="ECO:0000256" key="2">
    <source>
        <dbReference type="SAM" id="SignalP"/>
    </source>
</evidence>
<sequence length="239" mass="26456">MKPISLKTGFAALILTAAAALTSGVLAACSKAPSSETQAPNVTAATEANNKQDMAQGGGMGGMNHGMNHNMSMDLGPADADYDLRFIDGMTLHHQGAVNMAKEVLNKSKRPEMKKIANEMIAAQNREINQLKEWRKAWYAKASSTPMAYHAPMSHTMAMTPEQMQSMMMSMDLGAADDQFDLRFINAMIPHHEGALVMAQDALKKSKRPEIKKLSQEIVTSQKQEIEQMKEWRQAWYKQ</sequence>
<evidence type="ECO:0000256" key="1">
    <source>
        <dbReference type="SAM" id="MobiDB-lite"/>
    </source>
</evidence>
<dbReference type="InterPro" id="IPR005183">
    <property type="entry name" value="DUF305_CopM-like"/>
</dbReference>
<dbReference type="InterPro" id="IPR012347">
    <property type="entry name" value="Ferritin-like"/>
</dbReference>
<proteinExistence type="predicted"/>
<dbReference type="PROSITE" id="PS51257">
    <property type="entry name" value="PROKAR_LIPOPROTEIN"/>
    <property type="match status" value="1"/>
</dbReference>
<dbReference type="Pfam" id="PF03713">
    <property type="entry name" value="DUF305"/>
    <property type="match status" value="1"/>
</dbReference>
<reference evidence="4 5" key="1">
    <citation type="submission" date="2012-05" db="EMBL/GenBank/DDBJ databases">
        <title>Finished plasmid 1 of genome of Oscillatoria sp. PCC 7112.</title>
        <authorList>
            <consortium name="US DOE Joint Genome Institute"/>
            <person name="Gugger M."/>
            <person name="Coursin T."/>
            <person name="Rippka R."/>
            <person name="Tandeau De Marsac N."/>
            <person name="Huntemann M."/>
            <person name="Wei C.-L."/>
            <person name="Han J."/>
            <person name="Detter J.C."/>
            <person name="Han C."/>
            <person name="Tapia R."/>
            <person name="Davenport K."/>
            <person name="Daligault H."/>
            <person name="Erkkila T."/>
            <person name="Gu W."/>
            <person name="Munk A.C.C."/>
            <person name="Teshima H."/>
            <person name="Xu Y."/>
            <person name="Chain P."/>
            <person name="Chen A."/>
            <person name="Krypides N."/>
            <person name="Mavromatis K."/>
            <person name="Markowitz V."/>
            <person name="Szeto E."/>
            <person name="Ivanova N."/>
            <person name="Mikhailova N."/>
            <person name="Ovchinnikova G."/>
            <person name="Pagani I."/>
            <person name="Pati A."/>
            <person name="Goodwin L."/>
            <person name="Peters L."/>
            <person name="Pitluck S."/>
            <person name="Woyke T."/>
            <person name="Kerfeld C."/>
        </authorList>
    </citation>
    <scope>NUCLEOTIDE SEQUENCE [LARGE SCALE GENOMIC DNA]</scope>
    <source>
        <strain evidence="4 5">PCC 7112</strain>
        <plasmid evidence="4 5">pOSC7112.01</plasmid>
    </source>
</reference>